<dbReference type="InterPro" id="IPR003439">
    <property type="entry name" value="ABC_transporter-like_ATP-bd"/>
</dbReference>
<dbReference type="PROSITE" id="PS50893">
    <property type="entry name" value="ABC_TRANSPORTER_2"/>
    <property type="match status" value="1"/>
</dbReference>
<keyword evidence="1" id="KW-0547">Nucleotide-binding</keyword>
<dbReference type="InterPro" id="IPR003593">
    <property type="entry name" value="AAA+_ATPase"/>
</dbReference>
<evidence type="ECO:0000313" key="4">
    <source>
        <dbReference type="EMBL" id="MBD7937296.1"/>
    </source>
</evidence>
<dbReference type="GO" id="GO:0005524">
    <property type="term" value="F:ATP binding"/>
    <property type="evidence" value="ECO:0007669"/>
    <property type="project" value="UniProtKB-KW"/>
</dbReference>
<organism evidence="4 5">
    <name type="scientific">Cytobacillus stercorigallinarum</name>
    <dbReference type="NCBI Taxonomy" id="2762240"/>
    <lineage>
        <taxon>Bacteria</taxon>
        <taxon>Bacillati</taxon>
        <taxon>Bacillota</taxon>
        <taxon>Bacilli</taxon>
        <taxon>Bacillales</taxon>
        <taxon>Bacillaceae</taxon>
        <taxon>Cytobacillus</taxon>
    </lineage>
</organism>
<dbReference type="Proteomes" id="UP000657931">
    <property type="component" value="Unassembled WGS sequence"/>
</dbReference>
<dbReference type="SMART" id="SM00382">
    <property type="entry name" value="AAA"/>
    <property type="match status" value="1"/>
</dbReference>
<keyword evidence="2 4" id="KW-0067">ATP-binding</keyword>
<dbReference type="InterPro" id="IPR027417">
    <property type="entry name" value="P-loop_NTPase"/>
</dbReference>
<dbReference type="PANTHER" id="PTHR43038">
    <property type="entry name" value="ATP-BINDING CASSETTE, SUB-FAMILY H, MEMBER 1"/>
    <property type="match status" value="1"/>
</dbReference>
<dbReference type="PANTHER" id="PTHR43038:SF3">
    <property type="entry name" value="ABC TRANSPORTER G FAMILY MEMBER 20 ISOFORM X1"/>
    <property type="match status" value="1"/>
</dbReference>
<sequence>MSNTLMKTIDDDEFSISVKNLTKSFKNQKVIENLNLNIHAKEIHGIIGRNGAEKTTLIESIVGFNEIDQGEIRLLNFDSSINREELMKHIGIQPQVANLLPRQTVNETIYLFSSFYKETMEPKEIMELLELTEISAKRVKDLSVGQKQRLLVALALIGNPSLIILDEPTTGIDPQIRQLIWNVLRGIRNEGCTIVLTTHYMEEAEKLCDRISILHDKKIIVSGTPKEIINTHRKKTSDSLEDVFLYLTGSNLRKEVD</sequence>
<dbReference type="EMBL" id="JACSQT010000003">
    <property type="protein sequence ID" value="MBD7937296.1"/>
    <property type="molecule type" value="Genomic_DNA"/>
</dbReference>
<name>A0ABR8QP56_9BACI</name>
<dbReference type="InterPro" id="IPR017871">
    <property type="entry name" value="ABC_transporter-like_CS"/>
</dbReference>
<evidence type="ECO:0000313" key="5">
    <source>
        <dbReference type="Proteomes" id="UP000657931"/>
    </source>
</evidence>
<reference evidence="4 5" key="1">
    <citation type="submission" date="2020-08" db="EMBL/GenBank/DDBJ databases">
        <title>A Genomic Blueprint of the Chicken Gut Microbiome.</title>
        <authorList>
            <person name="Gilroy R."/>
            <person name="Ravi A."/>
            <person name="Getino M."/>
            <person name="Pursley I."/>
            <person name="Horton D.L."/>
            <person name="Alikhan N.-F."/>
            <person name="Baker D."/>
            <person name="Gharbi K."/>
            <person name="Hall N."/>
            <person name="Watson M."/>
            <person name="Adriaenssens E.M."/>
            <person name="Foster-Nyarko E."/>
            <person name="Jarju S."/>
            <person name="Secka A."/>
            <person name="Antonio M."/>
            <person name="Oren A."/>
            <person name="Chaudhuri R."/>
            <person name="La Ragione R.M."/>
            <person name="Hildebrand F."/>
            <person name="Pallen M.J."/>
        </authorList>
    </citation>
    <scope>NUCLEOTIDE SEQUENCE [LARGE SCALE GENOMIC DNA]</scope>
    <source>
        <strain evidence="4 5">Sa5YUA1</strain>
    </source>
</reference>
<dbReference type="Pfam" id="PF00005">
    <property type="entry name" value="ABC_tran"/>
    <property type="match status" value="1"/>
</dbReference>
<evidence type="ECO:0000256" key="1">
    <source>
        <dbReference type="ARBA" id="ARBA00022741"/>
    </source>
</evidence>
<evidence type="ECO:0000259" key="3">
    <source>
        <dbReference type="PROSITE" id="PS50893"/>
    </source>
</evidence>
<accession>A0ABR8QP56</accession>
<comment type="caution">
    <text evidence="4">The sequence shown here is derived from an EMBL/GenBank/DDBJ whole genome shotgun (WGS) entry which is preliminary data.</text>
</comment>
<keyword evidence="5" id="KW-1185">Reference proteome</keyword>
<dbReference type="PROSITE" id="PS00211">
    <property type="entry name" value="ABC_TRANSPORTER_1"/>
    <property type="match status" value="1"/>
</dbReference>
<proteinExistence type="predicted"/>
<evidence type="ECO:0000256" key="2">
    <source>
        <dbReference type="ARBA" id="ARBA00022840"/>
    </source>
</evidence>
<protein>
    <submittedName>
        <fullName evidence="4">ABC transporter ATP-binding protein</fullName>
    </submittedName>
</protein>
<dbReference type="CDD" id="cd03230">
    <property type="entry name" value="ABC_DR_subfamily_A"/>
    <property type="match status" value="1"/>
</dbReference>
<dbReference type="Gene3D" id="3.40.50.300">
    <property type="entry name" value="P-loop containing nucleotide triphosphate hydrolases"/>
    <property type="match status" value="1"/>
</dbReference>
<dbReference type="SUPFAM" id="SSF52540">
    <property type="entry name" value="P-loop containing nucleoside triphosphate hydrolases"/>
    <property type="match status" value="1"/>
</dbReference>
<gene>
    <name evidence="4" type="ORF">H9655_09655</name>
</gene>
<feature type="domain" description="ABC transporter" evidence="3">
    <location>
        <begin position="16"/>
        <end position="241"/>
    </location>
</feature>